<evidence type="ECO:0000256" key="2">
    <source>
        <dbReference type="ARBA" id="ARBA00023043"/>
    </source>
</evidence>
<dbReference type="SMART" id="SM00248">
    <property type="entry name" value="ANK"/>
    <property type="match status" value="4"/>
</dbReference>
<dbReference type="InterPro" id="IPR036770">
    <property type="entry name" value="Ankyrin_rpt-contain_sf"/>
</dbReference>
<protein>
    <submittedName>
        <fullName evidence="4">Ankrd28 protein</fullName>
    </submittedName>
</protein>
<dbReference type="InterPro" id="IPR002110">
    <property type="entry name" value="Ankyrin_rpt"/>
</dbReference>
<evidence type="ECO:0000313" key="5">
    <source>
        <dbReference type="Proteomes" id="UP000604046"/>
    </source>
</evidence>
<comment type="caution">
    <text evidence="4">The sequence shown here is derived from an EMBL/GenBank/DDBJ whole genome shotgun (WGS) entry which is preliminary data.</text>
</comment>
<keyword evidence="5" id="KW-1185">Reference proteome</keyword>
<proteinExistence type="predicted"/>
<evidence type="ECO:0000256" key="1">
    <source>
        <dbReference type="ARBA" id="ARBA00022737"/>
    </source>
</evidence>
<feature type="repeat" description="ANK" evidence="3">
    <location>
        <begin position="459"/>
        <end position="491"/>
    </location>
</feature>
<reference evidence="4" key="1">
    <citation type="submission" date="2021-02" db="EMBL/GenBank/DDBJ databases">
        <authorList>
            <person name="Dougan E. K."/>
            <person name="Rhodes N."/>
            <person name="Thang M."/>
            <person name="Chan C."/>
        </authorList>
    </citation>
    <scope>NUCLEOTIDE SEQUENCE</scope>
</reference>
<evidence type="ECO:0000313" key="4">
    <source>
        <dbReference type="EMBL" id="CAE7428025.1"/>
    </source>
</evidence>
<sequence>MRRSSSMRRSNSRIVEPEGSDHLQLQAMWVVSVADVLQICGPPTVHEELRAAGKGTLPGQADLVTQFYLGDRRLSPQERSALAQGHVWMDWFSIPQVRGRTKDRRSSVRSIHGPSTQTFGLQKALRLRVLAGAGLAELWCAQLSNRADLPMVVVHAGDDAEVAMANHWIFAPAHEGVFTVDADRHEVIDFIETALRGRIAFLTKHKQQVDLSRYLKARLQDWLGLPDAQRPPASFLSHFGFADMKEAIRTRAVGGMACAALSGDVSMVRALADAKASMSTFCHPMLSVGVMEYPPLHLALARGARGHAVVLELLRQRADPNTTCRLGLPCLGSCRDAASVEILVRHGADVNWRGGKVWVTPLGYACSKLAPLEVTKKLVEQRADVNLSTTPLLNLALFSRTVPNFAVSTAHVLLQARADVNRPERLVGLFRVLEIVGRVQLCFRRRSQVSRLFYVYGEGSTTPLGWAATSDNATLMKFLLSAKADPDIPNRRGHTPRQLAVDAHVRSVFASHQPAVFNHVPGKGGGNLTQCASQLEDDDADILSL</sequence>
<dbReference type="PROSITE" id="PS50088">
    <property type="entry name" value="ANK_REPEAT"/>
    <property type="match status" value="1"/>
</dbReference>
<dbReference type="Pfam" id="PF00023">
    <property type="entry name" value="Ank"/>
    <property type="match status" value="1"/>
</dbReference>
<organism evidence="4 5">
    <name type="scientific">Symbiodinium natans</name>
    <dbReference type="NCBI Taxonomy" id="878477"/>
    <lineage>
        <taxon>Eukaryota</taxon>
        <taxon>Sar</taxon>
        <taxon>Alveolata</taxon>
        <taxon>Dinophyceae</taxon>
        <taxon>Suessiales</taxon>
        <taxon>Symbiodiniaceae</taxon>
        <taxon>Symbiodinium</taxon>
    </lineage>
</organism>
<dbReference type="EMBL" id="CAJNDS010002316">
    <property type="protein sequence ID" value="CAE7428025.1"/>
    <property type="molecule type" value="Genomic_DNA"/>
</dbReference>
<gene>
    <name evidence="4" type="primary">Ankrd28</name>
    <name evidence="4" type="ORF">SNAT2548_LOCUS23269</name>
</gene>
<evidence type="ECO:0000256" key="3">
    <source>
        <dbReference type="PROSITE-ProRule" id="PRU00023"/>
    </source>
</evidence>
<dbReference type="Gene3D" id="1.25.40.20">
    <property type="entry name" value="Ankyrin repeat-containing domain"/>
    <property type="match status" value="2"/>
</dbReference>
<dbReference type="Proteomes" id="UP000604046">
    <property type="component" value="Unassembled WGS sequence"/>
</dbReference>
<name>A0A812RAD4_9DINO</name>
<keyword evidence="2 3" id="KW-0040">ANK repeat</keyword>
<dbReference type="PANTHER" id="PTHR24198:SF165">
    <property type="entry name" value="ANKYRIN REPEAT-CONTAINING PROTEIN-RELATED"/>
    <property type="match status" value="1"/>
</dbReference>
<dbReference type="PANTHER" id="PTHR24198">
    <property type="entry name" value="ANKYRIN REPEAT AND PROTEIN KINASE DOMAIN-CONTAINING PROTEIN"/>
    <property type="match status" value="1"/>
</dbReference>
<dbReference type="SUPFAM" id="SSF48403">
    <property type="entry name" value="Ankyrin repeat"/>
    <property type="match status" value="1"/>
</dbReference>
<keyword evidence="1" id="KW-0677">Repeat</keyword>
<dbReference type="AlphaFoldDB" id="A0A812RAD4"/>
<accession>A0A812RAD4</accession>